<keyword evidence="1" id="KW-0472">Membrane</keyword>
<evidence type="ECO:0000313" key="2">
    <source>
        <dbReference type="EMBL" id="SET83282.1"/>
    </source>
</evidence>
<keyword evidence="3" id="KW-1185">Reference proteome</keyword>
<evidence type="ECO:0000313" key="3">
    <source>
        <dbReference type="Proteomes" id="UP000198697"/>
    </source>
</evidence>
<protein>
    <recommendedName>
        <fullName evidence="4">DUF4149 domain-containing protein</fullName>
    </recommendedName>
</protein>
<dbReference type="AlphaFoldDB" id="A0A1I0HHU9"/>
<sequence length="219" mass="23216">MFSRHSWSFLLVAALLFWAGLVAGISFLEAPLKFTAPGITIPLGLGIGRLVFQALNKVEIGLAVLALVAAFRLKVPQNLVLPLGLLAAVLAAQTLWLLPALDVRALALLAGRTPPASNLHYVYIGAEVFKLLLLLGTANRAFALLSRPALPHPQPTPLDARNPPGEGCVLLYLLANSPQLTAHDRTHPSPGGFRASSGVGRGWGSAYQTFNFSLPAHAL</sequence>
<dbReference type="Proteomes" id="UP000198697">
    <property type="component" value="Unassembled WGS sequence"/>
</dbReference>
<organism evidence="2 3">
    <name type="scientific">Hymenobacter actinosclerus</name>
    <dbReference type="NCBI Taxonomy" id="82805"/>
    <lineage>
        <taxon>Bacteria</taxon>
        <taxon>Pseudomonadati</taxon>
        <taxon>Bacteroidota</taxon>
        <taxon>Cytophagia</taxon>
        <taxon>Cytophagales</taxon>
        <taxon>Hymenobacteraceae</taxon>
        <taxon>Hymenobacter</taxon>
    </lineage>
</organism>
<accession>A0A1I0HHU9</accession>
<name>A0A1I0HHU9_9BACT</name>
<keyword evidence="1" id="KW-1133">Transmembrane helix</keyword>
<gene>
    <name evidence="2" type="ORF">SAMN04487998_2934</name>
</gene>
<feature type="transmembrane region" description="Helical" evidence="1">
    <location>
        <begin position="79"/>
        <end position="99"/>
    </location>
</feature>
<dbReference type="RefSeq" id="WP_218144622.1">
    <property type="nucleotide sequence ID" value="NZ_FOHS01000003.1"/>
</dbReference>
<proteinExistence type="predicted"/>
<keyword evidence="1" id="KW-0812">Transmembrane</keyword>
<evidence type="ECO:0008006" key="4">
    <source>
        <dbReference type="Google" id="ProtNLM"/>
    </source>
</evidence>
<dbReference type="EMBL" id="FOHS01000003">
    <property type="protein sequence ID" value="SET83282.1"/>
    <property type="molecule type" value="Genomic_DNA"/>
</dbReference>
<reference evidence="3" key="1">
    <citation type="submission" date="2016-10" db="EMBL/GenBank/DDBJ databases">
        <authorList>
            <person name="Varghese N."/>
            <person name="Submissions S."/>
        </authorList>
    </citation>
    <scope>NUCLEOTIDE SEQUENCE [LARGE SCALE GENOMIC DNA]</scope>
    <source>
        <strain evidence="3">DSM 15310</strain>
    </source>
</reference>
<evidence type="ECO:0000256" key="1">
    <source>
        <dbReference type="SAM" id="Phobius"/>
    </source>
</evidence>